<gene>
    <name evidence="2" type="ORF">ADS79_27550</name>
    <name evidence="1" type="ORF">BRE01_50290</name>
</gene>
<evidence type="ECO:0000313" key="1">
    <source>
        <dbReference type="EMBL" id="GED71327.1"/>
    </source>
</evidence>
<reference evidence="3" key="1">
    <citation type="submission" date="2015-07" db="EMBL/GenBank/DDBJ databases">
        <title>Genome sequencing project for genomic taxonomy and phylogenomics of Bacillus-like bacteria.</title>
        <authorList>
            <person name="Liu B."/>
            <person name="Wang J."/>
            <person name="Zhu Y."/>
            <person name="Liu G."/>
            <person name="Chen Q."/>
            <person name="Chen Z."/>
            <person name="Lan J."/>
            <person name="Che J."/>
            <person name="Ge C."/>
            <person name="Shi H."/>
            <person name="Pan Z."/>
            <person name="Liu X."/>
        </authorList>
    </citation>
    <scope>NUCLEOTIDE SEQUENCE [LARGE SCALE GENOMIC DNA]</scope>
    <source>
        <strain evidence="3">DSM 9887</strain>
    </source>
</reference>
<dbReference type="PATRIC" id="fig|54915.3.peg.4698"/>
<dbReference type="Gene3D" id="1.10.150.520">
    <property type="match status" value="1"/>
</dbReference>
<reference evidence="2" key="2">
    <citation type="submission" date="2015-07" db="EMBL/GenBank/DDBJ databases">
        <title>MeaNS - Measles Nucleotide Surveillance Program.</title>
        <authorList>
            <person name="Tran T."/>
            <person name="Druce J."/>
        </authorList>
    </citation>
    <scope>NUCLEOTIDE SEQUENCE</scope>
    <source>
        <strain evidence="2">DSM 9887</strain>
    </source>
</reference>
<keyword evidence="4" id="KW-1185">Reference proteome</keyword>
<dbReference type="OrthoDB" id="9807630at2"/>
<dbReference type="EMBL" id="LGIQ01000011">
    <property type="protein sequence ID" value="KNB69616.1"/>
    <property type="molecule type" value="Genomic_DNA"/>
</dbReference>
<evidence type="ECO:0000313" key="3">
    <source>
        <dbReference type="Proteomes" id="UP000036834"/>
    </source>
</evidence>
<dbReference type="GO" id="GO:0005829">
    <property type="term" value="C:cytosol"/>
    <property type="evidence" value="ECO:0007669"/>
    <property type="project" value="TreeGrafter"/>
</dbReference>
<dbReference type="InterPro" id="IPR023214">
    <property type="entry name" value="HAD_sf"/>
</dbReference>
<dbReference type="SUPFAM" id="SSF56784">
    <property type="entry name" value="HAD-like"/>
    <property type="match status" value="1"/>
</dbReference>
<dbReference type="PANTHER" id="PTHR43434">
    <property type="entry name" value="PHOSPHOGLYCOLATE PHOSPHATASE"/>
    <property type="match status" value="1"/>
</dbReference>
<evidence type="ECO:0000313" key="2">
    <source>
        <dbReference type="EMBL" id="KNB69616.1"/>
    </source>
</evidence>
<dbReference type="NCBIfam" id="TIGR01549">
    <property type="entry name" value="HAD-SF-IA-v1"/>
    <property type="match status" value="1"/>
</dbReference>
<dbReference type="Proteomes" id="UP000036834">
    <property type="component" value="Unassembled WGS sequence"/>
</dbReference>
<dbReference type="InterPro" id="IPR041492">
    <property type="entry name" value="HAD_2"/>
</dbReference>
<dbReference type="AlphaFoldDB" id="A0A0K9YLS8"/>
<comment type="caution">
    <text evidence="2">The sequence shown here is derived from an EMBL/GenBank/DDBJ whole genome shotgun (WGS) entry which is preliminary data.</text>
</comment>
<organism evidence="2 3">
    <name type="scientific">Brevibacillus reuszeri</name>
    <dbReference type="NCBI Taxonomy" id="54915"/>
    <lineage>
        <taxon>Bacteria</taxon>
        <taxon>Bacillati</taxon>
        <taxon>Bacillota</taxon>
        <taxon>Bacilli</taxon>
        <taxon>Bacillales</taxon>
        <taxon>Paenibacillaceae</taxon>
        <taxon>Brevibacillus</taxon>
    </lineage>
</organism>
<name>A0A0K9YLS8_9BACL</name>
<sequence>MNRNFHRAIIFDMDNTLLQSRINFLEMKRAIFQTWVDNGICAPTLEWQDYTASQLIEIGRRSERMTSDLESDMWAAVTAIEKEGMHGAVLEAHAAEVLEKLHQSYRLFILTNNAYAAAQEALNETKIVHYFDEVVAREQMTTLKPHPSGINYILKQYPDLPVSAWTMIGDSWIDGKAAQDGHVRFVAYHGKREEMERQGVVPIAYMTDLRELLELEFGE</sequence>
<dbReference type="InterPro" id="IPR036412">
    <property type="entry name" value="HAD-like_sf"/>
</dbReference>
<dbReference type="EMBL" id="BJON01000020">
    <property type="protein sequence ID" value="GED71327.1"/>
    <property type="molecule type" value="Genomic_DNA"/>
</dbReference>
<dbReference type="InterPro" id="IPR006439">
    <property type="entry name" value="HAD-SF_hydro_IA"/>
</dbReference>
<dbReference type="Proteomes" id="UP000319578">
    <property type="component" value="Unassembled WGS sequence"/>
</dbReference>
<proteinExistence type="predicted"/>
<dbReference type="Pfam" id="PF13419">
    <property type="entry name" value="HAD_2"/>
    <property type="match status" value="1"/>
</dbReference>
<dbReference type="Gene3D" id="3.40.50.1000">
    <property type="entry name" value="HAD superfamily/HAD-like"/>
    <property type="match status" value="1"/>
</dbReference>
<dbReference type="RefSeq" id="WP_049741642.1">
    <property type="nucleotide sequence ID" value="NZ_BJON01000020.1"/>
</dbReference>
<dbReference type="SFLD" id="SFLDG01129">
    <property type="entry name" value="C1.5:_HAD__Beta-PGM__Phosphata"/>
    <property type="match status" value="1"/>
</dbReference>
<dbReference type="SFLD" id="SFLDS00003">
    <property type="entry name" value="Haloacid_Dehalogenase"/>
    <property type="match status" value="1"/>
</dbReference>
<protein>
    <submittedName>
        <fullName evidence="1">Haloacid dehalogenase</fullName>
    </submittedName>
    <submittedName>
        <fullName evidence="2">Phosphatase</fullName>
    </submittedName>
</protein>
<dbReference type="GO" id="GO:0008967">
    <property type="term" value="F:phosphoglycolate phosphatase activity"/>
    <property type="evidence" value="ECO:0007669"/>
    <property type="project" value="TreeGrafter"/>
</dbReference>
<accession>A0A0K9YLS8</accession>
<dbReference type="STRING" id="54915.ADS79_27550"/>
<dbReference type="PANTHER" id="PTHR43434:SF1">
    <property type="entry name" value="PHOSPHOGLYCOLATE PHOSPHATASE"/>
    <property type="match status" value="1"/>
</dbReference>
<reference evidence="1 4" key="3">
    <citation type="submission" date="2019-06" db="EMBL/GenBank/DDBJ databases">
        <title>Whole genome shotgun sequence of Brevibacillus reuszeri NBRC 15719.</title>
        <authorList>
            <person name="Hosoyama A."/>
            <person name="Uohara A."/>
            <person name="Ohji S."/>
            <person name="Ichikawa N."/>
        </authorList>
    </citation>
    <scope>NUCLEOTIDE SEQUENCE [LARGE SCALE GENOMIC DNA]</scope>
    <source>
        <strain evidence="1 4">NBRC 15719</strain>
    </source>
</reference>
<dbReference type="GO" id="GO:0006281">
    <property type="term" value="P:DNA repair"/>
    <property type="evidence" value="ECO:0007669"/>
    <property type="project" value="TreeGrafter"/>
</dbReference>
<dbReference type="InterPro" id="IPR050155">
    <property type="entry name" value="HAD-like_hydrolase_sf"/>
</dbReference>
<evidence type="ECO:0000313" key="4">
    <source>
        <dbReference type="Proteomes" id="UP000319578"/>
    </source>
</evidence>